<keyword evidence="3" id="KW-1185">Reference proteome</keyword>
<dbReference type="Proteomes" id="UP000541444">
    <property type="component" value="Unassembled WGS sequence"/>
</dbReference>
<reference evidence="2 3" key="1">
    <citation type="journal article" date="2020" name="IScience">
        <title>Genome Sequencing of the Endangered Kingdonia uniflora (Circaeasteraceae, Ranunculales) Reveals Potential Mechanisms of Evolutionary Specialization.</title>
        <authorList>
            <person name="Sun Y."/>
            <person name="Deng T."/>
            <person name="Zhang A."/>
            <person name="Moore M.J."/>
            <person name="Landis J.B."/>
            <person name="Lin N."/>
            <person name="Zhang H."/>
            <person name="Zhang X."/>
            <person name="Huang J."/>
            <person name="Zhang X."/>
            <person name="Sun H."/>
            <person name="Wang H."/>
        </authorList>
    </citation>
    <scope>NUCLEOTIDE SEQUENCE [LARGE SCALE GENOMIC DNA]</scope>
    <source>
        <strain evidence="2">TB1705</strain>
        <tissue evidence="2">Leaf</tissue>
    </source>
</reference>
<dbReference type="EMBL" id="JACGCM010001541">
    <property type="protein sequence ID" value="KAF6154001.1"/>
    <property type="molecule type" value="Genomic_DNA"/>
</dbReference>
<evidence type="ECO:0000256" key="1">
    <source>
        <dbReference type="SAM" id="MobiDB-lite"/>
    </source>
</evidence>
<proteinExistence type="predicted"/>
<feature type="region of interest" description="Disordered" evidence="1">
    <location>
        <begin position="1"/>
        <end position="29"/>
    </location>
</feature>
<accession>A0A7J7MGL4</accession>
<dbReference type="AlphaFoldDB" id="A0A7J7MGL4"/>
<evidence type="ECO:0000313" key="3">
    <source>
        <dbReference type="Proteomes" id="UP000541444"/>
    </source>
</evidence>
<feature type="region of interest" description="Disordered" evidence="1">
    <location>
        <begin position="178"/>
        <end position="221"/>
    </location>
</feature>
<evidence type="ECO:0000313" key="2">
    <source>
        <dbReference type="EMBL" id="KAF6154001.1"/>
    </source>
</evidence>
<gene>
    <name evidence="2" type="ORF">GIB67_022017</name>
</gene>
<feature type="region of interest" description="Disordered" evidence="1">
    <location>
        <begin position="273"/>
        <end position="298"/>
    </location>
</feature>
<comment type="caution">
    <text evidence="2">The sequence shown here is derived from an EMBL/GenBank/DDBJ whole genome shotgun (WGS) entry which is preliminary data.</text>
</comment>
<feature type="compositionally biased region" description="Basic and acidic residues" evidence="1">
    <location>
        <begin position="189"/>
        <end position="221"/>
    </location>
</feature>
<sequence>MKSDKEVIEQVDEQNQTREGGPKKGTSNAENYTSRCTGLGLYKMFTALSKEEKGALCTTYFTPLLLKDPIGMMSMLAVEIFDRHLDDVLRLNLLKIILSILLLNKRRNVGVKYVDMVDNLVQFNRFPGRYRIEAHAIGVLPTIEPPAVSAPVVGSPAIGSSSSATDIRTVAVRYQFSTPEETTKRKRERGNEKEDGKRKKAEPRTRQRDLQQKNQKIEEKKKDDDVKVNLLVISSEYGSSFLKASTDQTAAVFIEEETIEVVKNEVVISHQEEDVDKASQSKEEVEQSKEEAVKGKMM</sequence>
<organism evidence="2 3">
    <name type="scientific">Kingdonia uniflora</name>
    <dbReference type="NCBI Taxonomy" id="39325"/>
    <lineage>
        <taxon>Eukaryota</taxon>
        <taxon>Viridiplantae</taxon>
        <taxon>Streptophyta</taxon>
        <taxon>Embryophyta</taxon>
        <taxon>Tracheophyta</taxon>
        <taxon>Spermatophyta</taxon>
        <taxon>Magnoliopsida</taxon>
        <taxon>Ranunculales</taxon>
        <taxon>Circaeasteraceae</taxon>
        <taxon>Kingdonia</taxon>
    </lineage>
</organism>
<protein>
    <submittedName>
        <fullName evidence="2">Uncharacterized protein</fullName>
    </submittedName>
</protein>
<name>A0A7J7MGL4_9MAGN</name>